<accession>A0ABQ6MDR1</accession>
<evidence type="ECO:0000313" key="3">
    <source>
        <dbReference type="EMBL" id="GMI24421.1"/>
    </source>
</evidence>
<name>A0ABQ6MDR1_9STRA</name>
<feature type="compositionally biased region" description="Pro residues" evidence="1">
    <location>
        <begin position="51"/>
        <end position="62"/>
    </location>
</feature>
<evidence type="ECO:0000256" key="1">
    <source>
        <dbReference type="SAM" id="MobiDB-lite"/>
    </source>
</evidence>
<dbReference type="PROSITE" id="PS50030">
    <property type="entry name" value="UBA"/>
    <property type="match status" value="1"/>
</dbReference>
<gene>
    <name evidence="3" type="ORF">TeGR_g13785</name>
</gene>
<feature type="region of interest" description="Disordered" evidence="1">
    <location>
        <begin position="42"/>
        <end position="89"/>
    </location>
</feature>
<organism evidence="3 4">
    <name type="scientific">Tetraparma gracilis</name>
    <dbReference type="NCBI Taxonomy" id="2962635"/>
    <lineage>
        <taxon>Eukaryota</taxon>
        <taxon>Sar</taxon>
        <taxon>Stramenopiles</taxon>
        <taxon>Ochrophyta</taxon>
        <taxon>Bolidophyceae</taxon>
        <taxon>Parmales</taxon>
        <taxon>Triparmaceae</taxon>
        <taxon>Tetraparma</taxon>
    </lineage>
</organism>
<proteinExistence type="predicted"/>
<dbReference type="SUPFAM" id="SSF46934">
    <property type="entry name" value="UBA-like"/>
    <property type="match status" value="1"/>
</dbReference>
<feature type="compositionally biased region" description="Low complexity" evidence="1">
    <location>
        <begin position="154"/>
        <end position="177"/>
    </location>
</feature>
<dbReference type="Gene3D" id="1.10.8.10">
    <property type="entry name" value="DNA helicase RuvA subunit, C-terminal domain"/>
    <property type="match status" value="1"/>
</dbReference>
<dbReference type="SMART" id="SM00165">
    <property type="entry name" value="UBA"/>
    <property type="match status" value="1"/>
</dbReference>
<keyword evidence="4" id="KW-1185">Reference proteome</keyword>
<dbReference type="EMBL" id="BRYB01004022">
    <property type="protein sequence ID" value="GMI24421.1"/>
    <property type="molecule type" value="Genomic_DNA"/>
</dbReference>
<dbReference type="InterPro" id="IPR015940">
    <property type="entry name" value="UBA"/>
</dbReference>
<feature type="domain" description="UBA" evidence="2">
    <location>
        <begin position="238"/>
        <end position="281"/>
    </location>
</feature>
<feature type="compositionally biased region" description="Low complexity" evidence="1">
    <location>
        <begin position="107"/>
        <end position="139"/>
    </location>
</feature>
<feature type="region of interest" description="Disordered" evidence="1">
    <location>
        <begin position="107"/>
        <end position="181"/>
    </location>
</feature>
<evidence type="ECO:0000259" key="2">
    <source>
        <dbReference type="PROSITE" id="PS50030"/>
    </source>
</evidence>
<reference evidence="3 4" key="1">
    <citation type="journal article" date="2023" name="Commun. Biol.">
        <title>Genome analysis of Parmales, the sister group of diatoms, reveals the evolutionary specialization of diatoms from phago-mixotrophs to photoautotrophs.</title>
        <authorList>
            <person name="Ban H."/>
            <person name="Sato S."/>
            <person name="Yoshikawa S."/>
            <person name="Yamada K."/>
            <person name="Nakamura Y."/>
            <person name="Ichinomiya M."/>
            <person name="Sato N."/>
            <person name="Blanc-Mathieu R."/>
            <person name="Endo H."/>
            <person name="Kuwata A."/>
            <person name="Ogata H."/>
        </authorList>
    </citation>
    <scope>NUCLEOTIDE SEQUENCE [LARGE SCALE GENOMIC DNA]</scope>
</reference>
<dbReference type="Pfam" id="PF00627">
    <property type="entry name" value="UBA"/>
    <property type="match status" value="1"/>
</dbReference>
<dbReference type="Proteomes" id="UP001165060">
    <property type="component" value="Unassembled WGS sequence"/>
</dbReference>
<protein>
    <recommendedName>
        <fullName evidence="2">UBA domain-containing protein</fullName>
    </recommendedName>
</protein>
<evidence type="ECO:0000313" key="4">
    <source>
        <dbReference type="Proteomes" id="UP001165060"/>
    </source>
</evidence>
<comment type="caution">
    <text evidence="3">The sequence shown here is derived from an EMBL/GenBank/DDBJ whole genome shotgun (WGS) entry which is preliminary data.</text>
</comment>
<sequence length="281" mass="28608">MVDVRIVEAHSGKSLGSLPLRCGAPLSALRAMLAGLDGGDSSAFEFEAPRPAEPAPQSPPPSRGEADEGVDEGGLEAQLPPPLPATVPVPHEKHLRVGSYAPAPALAAPGPAKAAPAKAAPGPAKAAPGPAKAARRLPPVKGAGAGGEGVPRQVAVPGPADPAAGDPAAGSPAAGSPKKVVVAEEPAGPARHRLGKGFSWEDLEGVVRFMDRNGDGEISYMENRPEFDRTAKQWTDLHAKEGAMDAIVDEVCEMGFDKASARQALEANGWNKEAAINSLLG</sequence>
<dbReference type="InterPro" id="IPR009060">
    <property type="entry name" value="UBA-like_sf"/>
</dbReference>